<keyword evidence="2" id="KW-0813">Transport</keyword>
<comment type="subcellular location">
    <subcellularLocation>
        <location evidence="1">Cell membrane</location>
        <topology evidence="1">Multi-pass membrane protein</topology>
    </subcellularLocation>
</comment>
<evidence type="ECO:0000313" key="9">
    <source>
        <dbReference type="Proteomes" id="UP000249799"/>
    </source>
</evidence>
<dbReference type="AlphaFoldDB" id="A0A2Z4FPL8"/>
<dbReference type="GO" id="GO:0005886">
    <property type="term" value="C:plasma membrane"/>
    <property type="evidence" value="ECO:0007669"/>
    <property type="project" value="UniProtKB-SubCell"/>
</dbReference>
<evidence type="ECO:0000256" key="4">
    <source>
        <dbReference type="ARBA" id="ARBA00022692"/>
    </source>
</evidence>
<keyword evidence="4" id="KW-0812">Transmembrane</keyword>
<dbReference type="GO" id="GO:0030001">
    <property type="term" value="P:metal ion transport"/>
    <property type="evidence" value="ECO:0007669"/>
    <property type="project" value="UniProtKB-ARBA"/>
</dbReference>
<sequence length="694" mass="74144">MRQYLTSARLLGTSALTIFGIFAVDMPNGYLGRVDEITVFGEIYIAALLMLTLLSVVGRLGERAWVNVLVPVIWSANMGLFVPAVIFDPLLSVLLILWHLVTLGRYLFPVGSALGGIHAGFDQEGEPALTRWHRRYGRASGHLLIVAIILTVAVVGFELSHSLWVLLLCFALHLGALAGAAKFGALLYAERSRWTALLAILPAVALLAVLGFEAFAFSLAMLALCELIVLMILVARGPLFGDLLQAFFNYPAILIVSTFATVILLGALFLSFPQSSSSGVSIAAVDALFTATSAVCVTGLIVLDTATDFSTFGHVVIIVLIQIGGLGIMVLSTFGTLAIGGKLGLRGERALGELLNLNDPRAAYRLTRFIVLSTLSIEAVGAACLSVSFWRHGLAAPDAIWHGIFHAISAFCNAGFALQSDSLMLFQSEPFPLMVIATLITFGSFGFPVLAGGWQWCGHRMRILRKTERPRRVRASVQSKIALVMTSVLLVGGALVFLALEWNHSLAGLGVADHIFNAIFQSATLRTAGFNSVDFAQLHTASLLFMIVLMFIGASPGGTGGGIKTTTFAVLLASVRAMTSGKPRIILFERSIAHDIVYRSIAITLATTMVIGGAVFLLLLIEPLPFEAILFEVTSAMATVGLSVGITPQLSSAGRFIIIFVMFTGRIGPLTLALLLGKKKPSPVEYPGERIMVG</sequence>
<keyword evidence="7" id="KW-0472">Membrane</keyword>
<keyword evidence="3" id="KW-1003">Cell membrane</keyword>
<evidence type="ECO:0000256" key="5">
    <source>
        <dbReference type="ARBA" id="ARBA00022989"/>
    </source>
</evidence>
<name>A0A2Z4FPL8_9DELT</name>
<gene>
    <name evidence="8" type="ORF">DN745_16870</name>
</gene>
<evidence type="ECO:0000256" key="7">
    <source>
        <dbReference type="ARBA" id="ARBA00023136"/>
    </source>
</evidence>
<accession>A0A2Z4FPL8</accession>
<keyword evidence="6" id="KW-0406">Ion transport</keyword>
<dbReference type="KEGG" id="bsed:DN745_16870"/>
<dbReference type="RefSeq" id="WP_111336664.1">
    <property type="nucleotide sequence ID" value="NZ_CP030032.1"/>
</dbReference>
<dbReference type="Pfam" id="PF02386">
    <property type="entry name" value="TrkH"/>
    <property type="match status" value="1"/>
</dbReference>
<dbReference type="PANTHER" id="PTHR32024:SF1">
    <property type="entry name" value="KTR SYSTEM POTASSIUM UPTAKE PROTEIN B"/>
    <property type="match status" value="1"/>
</dbReference>
<evidence type="ECO:0000256" key="1">
    <source>
        <dbReference type="ARBA" id="ARBA00004651"/>
    </source>
</evidence>
<evidence type="ECO:0000256" key="2">
    <source>
        <dbReference type="ARBA" id="ARBA00022448"/>
    </source>
</evidence>
<protein>
    <submittedName>
        <fullName evidence="8">Uncharacterized protein</fullName>
    </submittedName>
</protein>
<dbReference type="OrthoDB" id="9810952at2"/>
<dbReference type="EMBL" id="CP030032">
    <property type="protein sequence ID" value="AWV90903.1"/>
    <property type="molecule type" value="Genomic_DNA"/>
</dbReference>
<evidence type="ECO:0000256" key="6">
    <source>
        <dbReference type="ARBA" id="ARBA00023065"/>
    </source>
</evidence>
<dbReference type="InterPro" id="IPR003445">
    <property type="entry name" value="Cat_transpt"/>
</dbReference>
<dbReference type="Proteomes" id="UP000249799">
    <property type="component" value="Chromosome"/>
</dbReference>
<evidence type="ECO:0000313" key="8">
    <source>
        <dbReference type="EMBL" id="AWV90903.1"/>
    </source>
</evidence>
<reference evidence="8 9" key="1">
    <citation type="submission" date="2018-06" db="EMBL/GenBank/DDBJ databases">
        <title>Lujinxingia sediminis gen. nov. sp. nov., a new facultative anaerobic member of the class Deltaproteobacteria, and proposal of Lujinxingaceae fam. nov.</title>
        <authorList>
            <person name="Guo L.-Y."/>
            <person name="Li C.-M."/>
            <person name="Wang S."/>
            <person name="Du Z.-J."/>
        </authorList>
    </citation>
    <scope>NUCLEOTIDE SEQUENCE [LARGE SCALE GENOMIC DNA]</scope>
    <source>
        <strain evidence="8 9">FA350</strain>
    </source>
</reference>
<dbReference type="PANTHER" id="PTHR32024">
    <property type="entry name" value="TRK SYSTEM POTASSIUM UPTAKE PROTEIN TRKG-RELATED"/>
    <property type="match status" value="1"/>
</dbReference>
<keyword evidence="5" id="KW-1133">Transmembrane helix</keyword>
<keyword evidence="9" id="KW-1185">Reference proteome</keyword>
<proteinExistence type="predicted"/>
<evidence type="ECO:0000256" key="3">
    <source>
        <dbReference type="ARBA" id="ARBA00022475"/>
    </source>
</evidence>
<organism evidence="8 9">
    <name type="scientific">Bradymonas sediminis</name>
    <dbReference type="NCBI Taxonomy" id="1548548"/>
    <lineage>
        <taxon>Bacteria</taxon>
        <taxon>Deltaproteobacteria</taxon>
        <taxon>Bradymonadales</taxon>
        <taxon>Bradymonadaceae</taxon>
        <taxon>Bradymonas</taxon>
    </lineage>
</organism>
<dbReference type="GO" id="GO:0008324">
    <property type="term" value="F:monoatomic cation transmembrane transporter activity"/>
    <property type="evidence" value="ECO:0007669"/>
    <property type="project" value="InterPro"/>
</dbReference>